<dbReference type="RefSeq" id="WP_204804900.1">
    <property type="nucleotide sequence ID" value="NZ_JACSNX010000018.1"/>
</dbReference>
<evidence type="ECO:0000313" key="1">
    <source>
        <dbReference type="EMBL" id="MBM6851860.1"/>
    </source>
</evidence>
<comment type="caution">
    <text evidence="1">The sequence shown here is derived from an EMBL/GenBank/DDBJ whole genome shotgun (WGS) entry which is preliminary data.</text>
</comment>
<accession>A0ABS2FWX6</accession>
<evidence type="ECO:0008006" key="3">
    <source>
        <dbReference type="Google" id="ProtNLM"/>
    </source>
</evidence>
<reference evidence="1 2" key="1">
    <citation type="journal article" date="2021" name="Sci. Rep.">
        <title>The distribution of antibiotic resistance genes in chicken gut microbiota commensals.</title>
        <authorList>
            <person name="Juricova H."/>
            <person name="Matiasovicova J."/>
            <person name="Kubasova T."/>
            <person name="Cejkova D."/>
            <person name="Rychlik I."/>
        </authorList>
    </citation>
    <scope>NUCLEOTIDE SEQUENCE [LARGE SCALE GENOMIC DNA]</scope>
    <source>
        <strain evidence="1 2">An411</strain>
    </source>
</reference>
<gene>
    <name evidence="1" type="ORF">H9X91_10485</name>
</gene>
<proteinExistence type="predicted"/>
<sequence length="133" mass="14904">MIQEAQAKQLLEETFARMNPGEAMEPGRKKYAELRVRRAERRVSCTGNLYQKAREALTEQETVLEEEPDSRLLLSTGSGLGRQNPAVVELEFDADSVTLTAWAKEGLIPQRTAQGAIKGMLELLGLAHRERPR</sequence>
<keyword evidence="2" id="KW-1185">Reference proteome</keyword>
<protein>
    <recommendedName>
        <fullName evidence="3">Phage protein</fullName>
    </recommendedName>
</protein>
<dbReference type="Proteomes" id="UP000719500">
    <property type="component" value="Unassembled WGS sequence"/>
</dbReference>
<evidence type="ECO:0000313" key="2">
    <source>
        <dbReference type="Proteomes" id="UP000719500"/>
    </source>
</evidence>
<name>A0ABS2FWX6_9FIRM</name>
<dbReference type="EMBL" id="JACSNX010000018">
    <property type="protein sequence ID" value="MBM6851860.1"/>
    <property type="molecule type" value="Genomic_DNA"/>
</dbReference>
<organism evidence="1 2">
    <name type="scientific">Oscillibacter valericigenes</name>
    <dbReference type="NCBI Taxonomy" id="351091"/>
    <lineage>
        <taxon>Bacteria</taxon>
        <taxon>Bacillati</taxon>
        <taxon>Bacillota</taxon>
        <taxon>Clostridia</taxon>
        <taxon>Eubacteriales</taxon>
        <taxon>Oscillospiraceae</taxon>
        <taxon>Oscillibacter</taxon>
    </lineage>
</organism>